<sequence>MSNAGRRRSKYIECHATHRFHHHGLPPRRTEVIERQRGRQDKGPAIFTHSISSHSSHFRGTLERIRIEKDASLRAVLGIPLIHQFHILRCKMIWTEDEVPTLGEGDRAGQLKLLNTIHLERQR</sequence>
<accession>M3B0B9</accession>
<protein>
    <submittedName>
        <fullName evidence="1">Uncharacterized protein</fullName>
    </submittedName>
</protein>
<dbReference type="GeneID" id="19333177"/>
<evidence type="ECO:0000313" key="2">
    <source>
        <dbReference type="Proteomes" id="UP000016932"/>
    </source>
</evidence>
<evidence type="ECO:0000313" key="1">
    <source>
        <dbReference type="EMBL" id="EME82858.1"/>
    </source>
</evidence>
<dbReference type="KEGG" id="pfj:MYCFIDRAFT_174384"/>
<keyword evidence="2" id="KW-1185">Reference proteome</keyword>
<dbReference type="VEuPathDB" id="FungiDB:MYCFIDRAFT_174384"/>
<dbReference type="RefSeq" id="XP_007926255.1">
    <property type="nucleotide sequence ID" value="XM_007928064.1"/>
</dbReference>
<dbReference type="AlphaFoldDB" id="M3B0B9"/>
<name>M3B0B9_PSEFD</name>
<dbReference type="EMBL" id="KB446558">
    <property type="protein sequence ID" value="EME82858.1"/>
    <property type="molecule type" value="Genomic_DNA"/>
</dbReference>
<dbReference type="HOGENOM" id="CLU_2016255_0_0_1"/>
<proteinExistence type="predicted"/>
<gene>
    <name evidence="1" type="ORF">MYCFIDRAFT_174384</name>
</gene>
<dbReference type="Proteomes" id="UP000016932">
    <property type="component" value="Unassembled WGS sequence"/>
</dbReference>
<reference evidence="1 2" key="1">
    <citation type="journal article" date="2012" name="PLoS Pathog.">
        <title>Diverse lifestyles and strategies of plant pathogenesis encoded in the genomes of eighteen Dothideomycetes fungi.</title>
        <authorList>
            <person name="Ohm R.A."/>
            <person name="Feau N."/>
            <person name="Henrissat B."/>
            <person name="Schoch C.L."/>
            <person name="Horwitz B.A."/>
            <person name="Barry K.W."/>
            <person name="Condon B.J."/>
            <person name="Copeland A.C."/>
            <person name="Dhillon B."/>
            <person name="Glaser F."/>
            <person name="Hesse C.N."/>
            <person name="Kosti I."/>
            <person name="LaButti K."/>
            <person name="Lindquist E.A."/>
            <person name="Lucas S."/>
            <person name="Salamov A.A."/>
            <person name="Bradshaw R.E."/>
            <person name="Ciuffetti L."/>
            <person name="Hamelin R.C."/>
            <person name="Kema G.H.J."/>
            <person name="Lawrence C."/>
            <person name="Scott J.A."/>
            <person name="Spatafora J.W."/>
            <person name="Turgeon B.G."/>
            <person name="de Wit P.J.G.M."/>
            <person name="Zhong S."/>
            <person name="Goodwin S.B."/>
            <person name="Grigoriev I.V."/>
        </authorList>
    </citation>
    <scope>NUCLEOTIDE SEQUENCE [LARGE SCALE GENOMIC DNA]</scope>
    <source>
        <strain evidence="1 2">CIRAD86</strain>
    </source>
</reference>
<organism evidence="1 2">
    <name type="scientific">Pseudocercospora fijiensis (strain CIRAD86)</name>
    <name type="common">Black leaf streak disease fungus</name>
    <name type="synonym">Mycosphaerella fijiensis</name>
    <dbReference type="NCBI Taxonomy" id="383855"/>
    <lineage>
        <taxon>Eukaryota</taxon>
        <taxon>Fungi</taxon>
        <taxon>Dikarya</taxon>
        <taxon>Ascomycota</taxon>
        <taxon>Pezizomycotina</taxon>
        <taxon>Dothideomycetes</taxon>
        <taxon>Dothideomycetidae</taxon>
        <taxon>Mycosphaerellales</taxon>
        <taxon>Mycosphaerellaceae</taxon>
        <taxon>Pseudocercospora</taxon>
    </lineage>
</organism>